<protein>
    <submittedName>
        <fullName evidence="1">Uncharacterized protein</fullName>
    </submittedName>
</protein>
<gene>
    <name evidence="1" type="ORF">LCGC14_2217450</name>
</gene>
<dbReference type="AlphaFoldDB" id="A0A0F9FPM9"/>
<evidence type="ECO:0000313" key="1">
    <source>
        <dbReference type="EMBL" id="KKL59230.1"/>
    </source>
</evidence>
<reference evidence="1" key="1">
    <citation type="journal article" date="2015" name="Nature">
        <title>Complex archaea that bridge the gap between prokaryotes and eukaryotes.</title>
        <authorList>
            <person name="Spang A."/>
            <person name="Saw J.H."/>
            <person name="Jorgensen S.L."/>
            <person name="Zaremba-Niedzwiedzka K."/>
            <person name="Martijn J."/>
            <person name="Lind A.E."/>
            <person name="van Eijk R."/>
            <person name="Schleper C."/>
            <person name="Guy L."/>
            <person name="Ettema T.J."/>
        </authorList>
    </citation>
    <scope>NUCLEOTIDE SEQUENCE</scope>
</reference>
<sequence length="47" mass="5230">MNALLLYPEFSSFSLYNLKDVFKITGTKAAQPPLGLITMAALLPEDW</sequence>
<proteinExistence type="predicted"/>
<name>A0A0F9FPM9_9ZZZZ</name>
<dbReference type="EMBL" id="LAZR01029558">
    <property type="protein sequence ID" value="KKL59230.1"/>
    <property type="molecule type" value="Genomic_DNA"/>
</dbReference>
<comment type="caution">
    <text evidence="1">The sequence shown here is derived from an EMBL/GenBank/DDBJ whole genome shotgun (WGS) entry which is preliminary data.</text>
</comment>
<feature type="non-terminal residue" evidence="1">
    <location>
        <position position="47"/>
    </location>
</feature>
<organism evidence="1">
    <name type="scientific">marine sediment metagenome</name>
    <dbReference type="NCBI Taxonomy" id="412755"/>
    <lineage>
        <taxon>unclassified sequences</taxon>
        <taxon>metagenomes</taxon>
        <taxon>ecological metagenomes</taxon>
    </lineage>
</organism>
<accession>A0A0F9FPM9</accession>